<reference evidence="2" key="1">
    <citation type="submission" date="2020-06" db="EMBL/GenBank/DDBJ databases">
        <authorList>
            <person name="Li T."/>
            <person name="Hu X."/>
            <person name="Zhang T."/>
            <person name="Song X."/>
            <person name="Zhang H."/>
            <person name="Dai N."/>
            <person name="Sheng W."/>
            <person name="Hou X."/>
            <person name="Wei L."/>
        </authorList>
    </citation>
    <scope>NUCLEOTIDE SEQUENCE</scope>
    <source>
        <strain evidence="2">KEN8</strain>
        <tissue evidence="2">Leaf</tissue>
    </source>
</reference>
<dbReference type="Pfam" id="PF12796">
    <property type="entry name" value="Ank_2"/>
    <property type="match status" value="2"/>
</dbReference>
<dbReference type="PANTHER" id="PTHR24128">
    <property type="entry name" value="HOMEOBOX PROTEIN WARIAI"/>
    <property type="match status" value="1"/>
</dbReference>
<feature type="repeat" description="ANK" evidence="1">
    <location>
        <begin position="104"/>
        <end position="129"/>
    </location>
</feature>
<comment type="caution">
    <text evidence="2">The sequence shown here is derived from an EMBL/GenBank/DDBJ whole genome shotgun (WGS) entry which is preliminary data.</text>
</comment>
<protein>
    <recommendedName>
        <fullName evidence="3">Ankyrin repeat-containing protein BDA1-like</fullName>
    </recommendedName>
</protein>
<dbReference type="EMBL" id="JACGWM010000001">
    <property type="protein sequence ID" value="KAL0397428.1"/>
    <property type="molecule type" value="Genomic_DNA"/>
</dbReference>
<organism evidence="2">
    <name type="scientific">Sesamum calycinum</name>
    <dbReference type="NCBI Taxonomy" id="2727403"/>
    <lineage>
        <taxon>Eukaryota</taxon>
        <taxon>Viridiplantae</taxon>
        <taxon>Streptophyta</taxon>
        <taxon>Embryophyta</taxon>
        <taxon>Tracheophyta</taxon>
        <taxon>Spermatophyta</taxon>
        <taxon>Magnoliopsida</taxon>
        <taxon>eudicotyledons</taxon>
        <taxon>Gunneridae</taxon>
        <taxon>Pentapetalae</taxon>
        <taxon>asterids</taxon>
        <taxon>lamiids</taxon>
        <taxon>Lamiales</taxon>
        <taxon>Pedaliaceae</taxon>
        <taxon>Sesamum</taxon>
    </lineage>
</organism>
<dbReference type="PANTHER" id="PTHR24128:SF80">
    <property type="entry name" value="PGG DOMAIN-CONTAINING PROTEIN"/>
    <property type="match status" value="1"/>
</dbReference>
<reference evidence="2" key="2">
    <citation type="journal article" date="2024" name="Plant">
        <title>Genomic evolution and insights into agronomic trait innovations of Sesamum species.</title>
        <authorList>
            <person name="Miao H."/>
            <person name="Wang L."/>
            <person name="Qu L."/>
            <person name="Liu H."/>
            <person name="Sun Y."/>
            <person name="Le M."/>
            <person name="Wang Q."/>
            <person name="Wei S."/>
            <person name="Zheng Y."/>
            <person name="Lin W."/>
            <person name="Duan Y."/>
            <person name="Cao H."/>
            <person name="Xiong S."/>
            <person name="Wang X."/>
            <person name="Wei L."/>
            <person name="Li C."/>
            <person name="Ma Q."/>
            <person name="Ju M."/>
            <person name="Zhao R."/>
            <person name="Li G."/>
            <person name="Mu C."/>
            <person name="Tian Q."/>
            <person name="Mei H."/>
            <person name="Zhang T."/>
            <person name="Gao T."/>
            <person name="Zhang H."/>
        </authorList>
    </citation>
    <scope>NUCLEOTIDE SEQUENCE</scope>
    <source>
        <strain evidence="2">KEN8</strain>
    </source>
</reference>
<dbReference type="InterPro" id="IPR002110">
    <property type="entry name" value="Ankyrin_rpt"/>
</dbReference>
<evidence type="ECO:0008006" key="3">
    <source>
        <dbReference type="Google" id="ProtNLM"/>
    </source>
</evidence>
<proteinExistence type="predicted"/>
<dbReference type="SMART" id="SM00248">
    <property type="entry name" value="ANK"/>
    <property type="match status" value="5"/>
</dbReference>
<evidence type="ECO:0000313" key="2">
    <source>
        <dbReference type="EMBL" id="KAL0397428.1"/>
    </source>
</evidence>
<sequence length="220" mass="24344">MDSRLFEAAQTGNVELLLDAIRSDPLILRKAAISSTAGDSALHIACLAGHIYFVHEFLNHGREFTRELNQDGLGIHIAAATGNTEILQELLKVDIGLCFIRVREQRIPLHYASMKGHVDVVKELVLAGVGSIAMVTSRGESALHLAVKNNKFDVLKVLIEHIESSNNLGDVGNTILHLAAAKKQHEVIWQLVTHLQCCKVEDYEPWTTCEDRQLSHSDVQ</sequence>
<keyword evidence="1" id="KW-0040">ANK repeat</keyword>
<dbReference type="PROSITE" id="PS50088">
    <property type="entry name" value="ANK_REPEAT"/>
    <property type="match status" value="2"/>
</dbReference>
<name>A0AAW2SZV9_9LAMI</name>
<dbReference type="Gene3D" id="1.25.40.20">
    <property type="entry name" value="Ankyrin repeat-containing domain"/>
    <property type="match status" value="1"/>
</dbReference>
<dbReference type="AlphaFoldDB" id="A0AAW2SZV9"/>
<dbReference type="SUPFAM" id="SSF48403">
    <property type="entry name" value="Ankyrin repeat"/>
    <property type="match status" value="1"/>
</dbReference>
<dbReference type="InterPro" id="IPR036770">
    <property type="entry name" value="Ankyrin_rpt-contain_sf"/>
</dbReference>
<dbReference type="PROSITE" id="PS50297">
    <property type="entry name" value="ANK_REP_REGION"/>
    <property type="match status" value="2"/>
</dbReference>
<gene>
    <name evidence="2" type="ORF">Scaly_0191200</name>
</gene>
<feature type="repeat" description="ANK" evidence="1">
    <location>
        <begin position="138"/>
        <end position="161"/>
    </location>
</feature>
<evidence type="ECO:0000256" key="1">
    <source>
        <dbReference type="PROSITE-ProRule" id="PRU00023"/>
    </source>
</evidence>
<accession>A0AAW2SZV9</accession>